<sequence length="275" mass="30395">MLAFIAIMFITPDSLLIRLSSIESWGLIFYRGIIPFFAVFIGLLIIQKGQFISALINNGWHGVAYVFTFAITNILFVISIENTNVANTLIMLSLAPMLSAIISFIFLKENPDKKTWIAITVTTLAVIYIFFDSFEKGDFKGNFFGFICAMGLAAGTVIIRSVKQMNLVPSAMMGKLLVALIALIFVDKFNLTGKDLIIIPTMGIFCVAIPFVLITLAPRYITAPEVNLFFLLETILGPLWVWLVIQEQPSIETIVGGVVIISTIAVHSFLALKKT</sequence>
<feature type="transmembrane region" description="Helical" evidence="1">
    <location>
        <begin position="114"/>
        <end position="131"/>
    </location>
</feature>
<feature type="transmembrane region" description="Helical" evidence="1">
    <location>
        <begin position="28"/>
        <end position="46"/>
    </location>
</feature>
<keyword evidence="1" id="KW-0472">Membrane</keyword>
<feature type="domain" description="EamA" evidence="2">
    <location>
        <begin position="5"/>
        <end position="130"/>
    </location>
</feature>
<dbReference type="AlphaFoldDB" id="A0A381X0H3"/>
<evidence type="ECO:0000313" key="3">
    <source>
        <dbReference type="EMBL" id="SVA58286.1"/>
    </source>
</evidence>
<keyword evidence="1" id="KW-1133">Transmembrane helix</keyword>
<feature type="transmembrane region" description="Helical" evidence="1">
    <location>
        <begin position="86"/>
        <end position="107"/>
    </location>
</feature>
<name>A0A381X0H3_9ZZZZ</name>
<feature type="transmembrane region" description="Helical" evidence="1">
    <location>
        <begin position="197"/>
        <end position="216"/>
    </location>
</feature>
<proteinExistence type="predicted"/>
<feature type="transmembrane region" description="Helical" evidence="1">
    <location>
        <begin position="251"/>
        <end position="272"/>
    </location>
</feature>
<dbReference type="PANTHER" id="PTHR22911">
    <property type="entry name" value="ACYL-MALONYL CONDENSING ENZYME-RELATED"/>
    <property type="match status" value="1"/>
</dbReference>
<organism evidence="3">
    <name type="scientific">marine metagenome</name>
    <dbReference type="NCBI Taxonomy" id="408172"/>
    <lineage>
        <taxon>unclassified sequences</taxon>
        <taxon>metagenomes</taxon>
        <taxon>ecological metagenomes</taxon>
    </lineage>
</organism>
<dbReference type="Pfam" id="PF00892">
    <property type="entry name" value="EamA"/>
    <property type="match status" value="2"/>
</dbReference>
<dbReference type="PANTHER" id="PTHR22911:SF135">
    <property type="entry name" value="BLR4310 PROTEIN"/>
    <property type="match status" value="1"/>
</dbReference>
<feature type="domain" description="EamA" evidence="2">
    <location>
        <begin position="140"/>
        <end position="266"/>
    </location>
</feature>
<keyword evidence="1" id="KW-0812">Transmembrane</keyword>
<evidence type="ECO:0000259" key="2">
    <source>
        <dbReference type="Pfam" id="PF00892"/>
    </source>
</evidence>
<dbReference type="GO" id="GO:0016020">
    <property type="term" value="C:membrane"/>
    <property type="evidence" value="ECO:0007669"/>
    <property type="project" value="InterPro"/>
</dbReference>
<feature type="transmembrane region" description="Helical" evidence="1">
    <location>
        <begin position="143"/>
        <end position="160"/>
    </location>
</feature>
<evidence type="ECO:0000256" key="1">
    <source>
        <dbReference type="SAM" id="Phobius"/>
    </source>
</evidence>
<feature type="transmembrane region" description="Helical" evidence="1">
    <location>
        <begin position="58"/>
        <end position="80"/>
    </location>
</feature>
<feature type="transmembrane region" description="Helical" evidence="1">
    <location>
        <begin position="228"/>
        <end position="245"/>
    </location>
</feature>
<dbReference type="InterPro" id="IPR037185">
    <property type="entry name" value="EmrE-like"/>
</dbReference>
<dbReference type="SUPFAM" id="SSF103481">
    <property type="entry name" value="Multidrug resistance efflux transporter EmrE"/>
    <property type="match status" value="2"/>
</dbReference>
<feature type="transmembrane region" description="Helical" evidence="1">
    <location>
        <begin position="167"/>
        <end position="185"/>
    </location>
</feature>
<gene>
    <name evidence="3" type="ORF">METZ01_LOCUS111140</name>
</gene>
<reference evidence="3" key="1">
    <citation type="submission" date="2018-05" db="EMBL/GenBank/DDBJ databases">
        <authorList>
            <person name="Lanie J.A."/>
            <person name="Ng W.-L."/>
            <person name="Kazmierczak K.M."/>
            <person name="Andrzejewski T.M."/>
            <person name="Davidsen T.M."/>
            <person name="Wayne K.J."/>
            <person name="Tettelin H."/>
            <person name="Glass J.I."/>
            <person name="Rusch D."/>
            <person name="Podicherti R."/>
            <person name="Tsui H.-C.T."/>
            <person name="Winkler M.E."/>
        </authorList>
    </citation>
    <scope>NUCLEOTIDE SEQUENCE</scope>
</reference>
<accession>A0A381X0H3</accession>
<protein>
    <recommendedName>
        <fullName evidence="2">EamA domain-containing protein</fullName>
    </recommendedName>
</protein>
<dbReference type="EMBL" id="UINC01013500">
    <property type="protein sequence ID" value="SVA58286.1"/>
    <property type="molecule type" value="Genomic_DNA"/>
</dbReference>
<dbReference type="InterPro" id="IPR000620">
    <property type="entry name" value="EamA_dom"/>
</dbReference>